<organism evidence="1 2">
    <name type="scientific">Saccharothrix violaceirubra</name>
    <dbReference type="NCBI Taxonomy" id="413306"/>
    <lineage>
        <taxon>Bacteria</taxon>
        <taxon>Bacillati</taxon>
        <taxon>Actinomycetota</taxon>
        <taxon>Actinomycetes</taxon>
        <taxon>Pseudonocardiales</taxon>
        <taxon>Pseudonocardiaceae</taxon>
        <taxon>Saccharothrix</taxon>
    </lineage>
</organism>
<keyword evidence="2" id="KW-1185">Reference proteome</keyword>
<accession>A0A7W7T394</accession>
<protein>
    <submittedName>
        <fullName evidence="1">Uncharacterized protein</fullName>
    </submittedName>
</protein>
<proteinExistence type="predicted"/>
<reference evidence="1 2" key="1">
    <citation type="submission" date="2020-08" db="EMBL/GenBank/DDBJ databases">
        <title>Sequencing the genomes of 1000 actinobacteria strains.</title>
        <authorList>
            <person name="Klenk H.-P."/>
        </authorList>
    </citation>
    <scope>NUCLEOTIDE SEQUENCE [LARGE SCALE GENOMIC DNA]</scope>
    <source>
        <strain evidence="1 2">DSM 45084</strain>
    </source>
</reference>
<dbReference type="RefSeq" id="WP_184669444.1">
    <property type="nucleotide sequence ID" value="NZ_BAABAI010000038.1"/>
</dbReference>
<dbReference type="EMBL" id="JACHJS010000001">
    <property type="protein sequence ID" value="MBB4965770.1"/>
    <property type="molecule type" value="Genomic_DNA"/>
</dbReference>
<gene>
    <name evidence="1" type="ORF">F4559_003129</name>
</gene>
<dbReference type="Proteomes" id="UP000542674">
    <property type="component" value="Unassembled WGS sequence"/>
</dbReference>
<evidence type="ECO:0000313" key="1">
    <source>
        <dbReference type="EMBL" id="MBB4965770.1"/>
    </source>
</evidence>
<sequence>MNEPILPDPYWAGMITGRLVHLHLGLVDHQLVRDHRARERALIDSAGTSVAVVARLDGTRPADRVLARLLGCAVGGPLADGIRLLDRFVRQDSGPLVFDEPGSGLVSDGADRAYRRAAELGLEPVCQLGIGLVGLTSLPAVFEPAVDREAVLLPAATWSLPTAELTASVLEGAARSLALTWAYAEVLAYGLDGPPPGTTAAATDFARGVLAEYHRRADGRHGPDPGEPTQVPELPLLSELVRCWWPAPGRAHNIFGSPFDYMTHLEVSGARR</sequence>
<comment type="caution">
    <text evidence="1">The sequence shown here is derived from an EMBL/GenBank/DDBJ whole genome shotgun (WGS) entry which is preliminary data.</text>
</comment>
<evidence type="ECO:0000313" key="2">
    <source>
        <dbReference type="Proteomes" id="UP000542674"/>
    </source>
</evidence>
<dbReference type="AlphaFoldDB" id="A0A7W7T394"/>
<name>A0A7W7T394_9PSEU</name>